<accession>A0A2H5XAQ9</accession>
<name>A0A2H5XAQ9_9BACT</name>
<reference evidence="2" key="1">
    <citation type="submission" date="2017-09" db="EMBL/GenBank/DDBJ databases">
        <title>Metaegenomics of thermophilic ammonia-oxidizing enrichment culture.</title>
        <authorList>
            <person name="Kato S."/>
            <person name="Suzuki K."/>
        </authorList>
    </citation>
    <scope>NUCLEOTIDE SEQUENCE [LARGE SCALE GENOMIC DNA]</scope>
</reference>
<evidence type="ECO:0000313" key="2">
    <source>
        <dbReference type="Proteomes" id="UP000236173"/>
    </source>
</evidence>
<organism evidence="1 2">
    <name type="scientific">Candidatus Fervidibacter japonicus</name>
    <dbReference type="NCBI Taxonomy" id="2035412"/>
    <lineage>
        <taxon>Bacteria</taxon>
        <taxon>Candidatus Fervidibacterota</taxon>
        <taxon>Candidatus Fervidibacter</taxon>
    </lineage>
</organism>
<proteinExistence type="predicted"/>
<dbReference type="AlphaFoldDB" id="A0A2H5XAQ9"/>
<gene>
    <name evidence="1" type="ORF">HRbin17_00778</name>
</gene>
<dbReference type="Proteomes" id="UP000236173">
    <property type="component" value="Unassembled WGS sequence"/>
</dbReference>
<dbReference type="EMBL" id="BEHT01000008">
    <property type="protein sequence ID" value="GBC98276.1"/>
    <property type="molecule type" value="Genomic_DNA"/>
</dbReference>
<evidence type="ECO:0000313" key="1">
    <source>
        <dbReference type="EMBL" id="GBC98276.1"/>
    </source>
</evidence>
<protein>
    <submittedName>
        <fullName evidence="1">Uncharacterized protein</fullName>
    </submittedName>
</protein>
<comment type="caution">
    <text evidence="1">The sequence shown here is derived from an EMBL/GenBank/DDBJ whole genome shotgun (WGS) entry which is preliminary data.</text>
</comment>
<sequence>MRRCVALLLAMHLIGQWGLYRLSSGQRTRNAHALYCFCQNCPGEPFCCCGKGQTQHQKVQLSATCDQPATLLLTQNAERPMVTTSPVVLSPPACLAALHLEPPSIKPAEYVVALDKPPRLL</sequence>